<dbReference type="Proteomes" id="UP000324896">
    <property type="component" value="Unassembled WGS sequence"/>
</dbReference>
<protein>
    <submittedName>
        <fullName evidence="1">Uncharacterized protein</fullName>
    </submittedName>
</protein>
<organism evidence="1 2">
    <name type="scientific">Halanaerobium congolense</name>
    <dbReference type="NCBI Taxonomy" id="54121"/>
    <lineage>
        <taxon>Bacteria</taxon>
        <taxon>Bacillati</taxon>
        <taxon>Bacillota</taxon>
        <taxon>Clostridia</taxon>
        <taxon>Halanaerobiales</taxon>
        <taxon>Halanaerobiaceae</taxon>
        <taxon>Halanaerobium</taxon>
    </lineage>
</organism>
<dbReference type="AlphaFoldDB" id="A0A1G6QIF5"/>
<name>A0A1G6QIF5_9FIRM</name>
<evidence type="ECO:0000313" key="2">
    <source>
        <dbReference type="Proteomes" id="UP000324896"/>
    </source>
</evidence>
<sequence length="48" mass="5506">MTEKLQKHYFLQQSLLFLQKRAVAFLFLATEFGPDGSKTRGLLSLVYA</sequence>
<dbReference type="EMBL" id="FMYT01000018">
    <property type="protein sequence ID" value="SDC92103.1"/>
    <property type="molecule type" value="Genomic_DNA"/>
</dbReference>
<evidence type="ECO:0000313" key="1">
    <source>
        <dbReference type="EMBL" id="SDC92103.1"/>
    </source>
</evidence>
<gene>
    <name evidence="1" type="ORF">SAMN04488597_11839</name>
</gene>
<proteinExistence type="predicted"/>
<reference evidence="1 2" key="1">
    <citation type="submission" date="2016-10" db="EMBL/GenBank/DDBJ databases">
        <authorList>
            <person name="Varghese N."/>
            <person name="Submissions S."/>
        </authorList>
    </citation>
    <scope>NUCLEOTIDE SEQUENCE [LARGE SCALE GENOMIC DNA]</scope>
    <source>
        <strain evidence="1 2">WG10</strain>
    </source>
</reference>
<accession>A0A1G6QIF5</accession>